<keyword evidence="1" id="KW-1133">Transmembrane helix</keyword>
<keyword evidence="1" id="KW-0812">Transmembrane</keyword>
<feature type="transmembrane region" description="Helical" evidence="1">
    <location>
        <begin position="106"/>
        <end position="129"/>
    </location>
</feature>
<protein>
    <recommendedName>
        <fullName evidence="4">Transmembrane protein</fullName>
    </recommendedName>
</protein>
<sequence>MAIHSSAQFDIFGAGLSKNRRSTFSSYCSYATLEVFLRDGMAHILLEVLLVFGGFILVSCTLGSMGLEMLLPWTVEVEFGITCSFPLDAIVVLLFLGWWSGLNCGFGLCIAAGTAAWLGLNLMTGYSILHLVDCLWIVDNNIAA</sequence>
<dbReference type="EMBL" id="OOIL02004034">
    <property type="protein sequence ID" value="VFQ90228.1"/>
    <property type="molecule type" value="Genomic_DNA"/>
</dbReference>
<evidence type="ECO:0000313" key="2">
    <source>
        <dbReference type="EMBL" id="VFQ90228.1"/>
    </source>
</evidence>
<evidence type="ECO:0000313" key="3">
    <source>
        <dbReference type="Proteomes" id="UP000595140"/>
    </source>
</evidence>
<accession>A0A484MQD8</accession>
<name>A0A484MQD8_9ASTE</name>
<gene>
    <name evidence="2" type="ORF">CCAM_LOCUS32004</name>
</gene>
<evidence type="ECO:0008006" key="4">
    <source>
        <dbReference type="Google" id="ProtNLM"/>
    </source>
</evidence>
<keyword evidence="3" id="KW-1185">Reference proteome</keyword>
<evidence type="ECO:0000256" key="1">
    <source>
        <dbReference type="SAM" id="Phobius"/>
    </source>
</evidence>
<reference evidence="2 3" key="1">
    <citation type="submission" date="2018-04" db="EMBL/GenBank/DDBJ databases">
        <authorList>
            <person name="Vogel A."/>
        </authorList>
    </citation>
    <scope>NUCLEOTIDE SEQUENCE [LARGE SCALE GENOMIC DNA]</scope>
</reference>
<dbReference type="Proteomes" id="UP000595140">
    <property type="component" value="Unassembled WGS sequence"/>
</dbReference>
<proteinExistence type="predicted"/>
<feature type="transmembrane region" description="Helical" evidence="1">
    <location>
        <begin position="44"/>
        <end position="67"/>
    </location>
</feature>
<dbReference type="AlphaFoldDB" id="A0A484MQD8"/>
<feature type="transmembrane region" description="Helical" evidence="1">
    <location>
        <begin position="79"/>
        <end position="99"/>
    </location>
</feature>
<organism evidence="2 3">
    <name type="scientific">Cuscuta campestris</name>
    <dbReference type="NCBI Taxonomy" id="132261"/>
    <lineage>
        <taxon>Eukaryota</taxon>
        <taxon>Viridiplantae</taxon>
        <taxon>Streptophyta</taxon>
        <taxon>Embryophyta</taxon>
        <taxon>Tracheophyta</taxon>
        <taxon>Spermatophyta</taxon>
        <taxon>Magnoliopsida</taxon>
        <taxon>eudicotyledons</taxon>
        <taxon>Gunneridae</taxon>
        <taxon>Pentapetalae</taxon>
        <taxon>asterids</taxon>
        <taxon>lamiids</taxon>
        <taxon>Solanales</taxon>
        <taxon>Convolvulaceae</taxon>
        <taxon>Cuscuteae</taxon>
        <taxon>Cuscuta</taxon>
        <taxon>Cuscuta subgen. Grammica</taxon>
        <taxon>Cuscuta sect. Cleistogrammica</taxon>
    </lineage>
</organism>
<keyword evidence="1" id="KW-0472">Membrane</keyword>